<dbReference type="FunFam" id="3.30.70.270:FF:000026">
    <property type="entry name" value="Transposon Ty3-G Gag-Pol polyprotein"/>
    <property type="match status" value="1"/>
</dbReference>
<feature type="region of interest" description="Disordered" evidence="9">
    <location>
        <begin position="15"/>
        <end position="45"/>
    </location>
</feature>
<dbReference type="InterPro" id="IPR001878">
    <property type="entry name" value="Znf_CCHC"/>
</dbReference>
<evidence type="ECO:0000256" key="1">
    <source>
        <dbReference type="ARBA" id="ARBA00012493"/>
    </source>
</evidence>
<evidence type="ECO:0000256" key="3">
    <source>
        <dbReference type="ARBA" id="ARBA00022695"/>
    </source>
</evidence>
<feature type="compositionally biased region" description="Gly residues" evidence="9">
    <location>
        <begin position="24"/>
        <end position="35"/>
    </location>
</feature>
<feature type="compositionally biased region" description="Polar residues" evidence="9">
    <location>
        <begin position="276"/>
        <end position="285"/>
    </location>
</feature>
<dbReference type="SUPFAM" id="SSF56672">
    <property type="entry name" value="DNA/RNA polymerases"/>
    <property type="match status" value="1"/>
</dbReference>
<dbReference type="InterPro" id="IPR036875">
    <property type="entry name" value="Znf_CCHC_sf"/>
</dbReference>
<dbReference type="Proteomes" id="UP000228380">
    <property type="component" value="Chromosome 4"/>
</dbReference>
<dbReference type="Pfam" id="PF00098">
    <property type="entry name" value="zf-CCHC"/>
    <property type="match status" value="1"/>
</dbReference>
<keyword evidence="4" id="KW-0540">Nuclease</keyword>
<accession>A0A8B9A3F2</accession>
<reference evidence="12" key="2">
    <citation type="submission" date="2025-08" db="UniProtKB">
        <authorList>
            <consortium name="RefSeq"/>
        </authorList>
    </citation>
    <scope>IDENTIFICATION</scope>
    <source>
        <tissue evidence="12">Young leaves</tissue>
    </source>
</reference>
<proteinExistence type="predicted"/>
<dbReference type="Gene3D" id="3.10.10.10">
    <property type="entry name" value="HIV Type 1 Reverse Transcriptase, subunit A, domain 1"/>
    <property type="match status" value="1"/>
</dbReference>
<evidence type="ECO:0000313" key="12">
    <source>
        <dbReference type="RefSeq" id="XP_038981156.1"/>
    </source>
</evidence>
<evidence type="ECO:0000256" key="4">
    <source>
        <dbReference type="ARBA" id="ARBA00022722"/>
    </source>
</evidence>
<dbReference type="Gene3D" id="3.30.70.270">
    <property type="match status" value="1"/>
</dbReference>
<dbReference type="InterPro" id="IPR005162">
    <property type="entry name" value="Retrotrans_gag_dom"/>
</dbReference>
<evidence type="ECO:0000313" key="11">
    <source>
        <dbReference type="Proteomes" id="UP000228380"/>
    </source>
</evidence>
<dbReference type="AlphaFoldDB" id="A0A8B9A3F2"/>
<feature type="domain" description="CCHC-type" evidence="10">
    <location>
        <begin position="327"/>
        <end position="342"/>
    </location>
</feature>
<sequence length="1108" mass="127201">MAEIRELLAGMGLNANRNRNTHGLGVGGFARGQQGGRHEGRDEERNTCFRQRRPYEEDESDEEEEVCEHGQQGGRYRRYDEYRLKTDIPTFNGNMHIEEFLDWVSEVERFFEMMEVSEGRMVKLVAFRLKGGAAVWWDTLQRNRDRQGKALVRTWRKMKQLLMERFLPPDYEQYLFQMYQNCAQGSKSVFDYTTEFFRLSARNNLNETEPQRVARYLNGLRPKIREKIGQQVLWSVEEAHNMALKAELLENTGGRPEYSFRSNVDAGNFPGKGRVSQLSNPNQSDHVGAWSKDGNSSVGAKERQLAGSSSKEPPKNSNPYARATSVKCYRCGKPGHRSNECPARKPVNLIEPEEESEEEEEQLVYDNGVYEVGEETQGERINLVLQRVLCSAKQEELPQRHDIFQSLCTINKKICNLIIDNGSCDNFVAKRLVDHLRLATEAHPSPYFIGWVEKGPKVKVTEVCKVPISIGKHYRDEVVCDVIDMDASHVLLGRPWQYDVDATYKARDNVYLFTWEGHNIAIVPTKESNKISKAAGMEGKSFLTLSRSENDFEAAAKGSQEVHVVVVKALVVNSEKEEGKEAPREVQQLLEEFKELVAEDLPNQLPPMRDIQHHIDLIPRASLPNLPHYRMSPKEGEVLREKIEELLRKGFIRESMSPCAVPALLTPKKDGSWRMCVDSRSINKITVRYRFPIPRLDDMLDMLAGSKVFSKIDLRSGYHQIRIRPGDEWKIAFKTKEGLYEWLVMPFGLSNAPSTFMRLMNQVKAIREWPTPKTVTEVRSFHGLATFYRRFIRNFSTIVAPITECLKKGKFNWGEEAEKSFSLIKEKLCSAPMLVLPSFDKLFEVECDACGVGIGAVLSQDGRPVAFFSEKLSDARRKWSTYDQEFYAVVRALKHWEHYLVQREFILYTDHQTLKFLNSQKHLSNMHVRWSTYLQKFSFVIRHKSGALNQVADALSRRAVLLVTVSQEVVGFECLKELYAEDEDFKDVWAACLAKPPTGDFHVYEGYLFKGNRLCIPRVSLREKLIRDLHGGGLSGHLGRDKTVALLEERYFWPQLKRDVGNLVRKCYVCQTAKGQAQNTGLYTPLPIPNDIWEDLSMDFVLGLPRTQ</sequence>
<dbReference type="GO" id="GO:0004519">
    <property type="term" value="F:endonuclease activity"/>
    <property type="evidence" value="ECO:0007669"/>
    <property type="project" value="UniProtKB-KW"/>
</dbReference>
<dbReference type="Gene3D" id="2.40.70.10">
    <property type="entry name" value="Acid Proteases"/>
    <property type="match status" value="1"/>
</dbReference>
<dbReference type="EC" id="2.7.7.49" evidence="1"/>
<reference evidence="11" key="1">
    <citation type="journal article" date="2019" name="Nat. Commun.">
        <title>Genome-wide association mapping of date palm fruit traits.</title>
        <authorList>
            <person name="Hazzouri K.M."/>
            <person name="Gros-Balthazard M."/>
            <person name="Flowers J.M."/>
            <person name="Copetti D."/>
            <person name="Lemansour A."/>
            <person name="Lebrun M."/>
            <person name="Masmoudi K."/>
            <person name="Ferrand S."/>
            <person name="Dhar M.I."/>
            <person name="Fresquez Z.A."/>
            <person name="Rosas U."/>
            <person name="Zhang J."/>
            <person name="Talag J."/>
            <person name="Lee S."/>
            <person name="Kudrna D."/>
            <person name="Powell R.F."/>
            <person name="Leitch I.J."/>
            <person name="Krueger R.R."/>
            <person name="Wing R.A."/>
            <person name="Amiri K.M.A."/>
            <person name="Purugganan M.D."/>
        </authorList>
    </citation>
    <scope>NUCLEOTIDE SEQUENCE [LARGE SCALE GENOMIC DNA]</scope>
    <source>
        <strain evidence="11">cv. Khalas</strain>
    </source>
</reference>
<dbReference type="GeneID" id="120110405"/>
<dbReference type="Gene3D" id="4.10.60.10">
    <property type="entry name" value="Zinc finger, CCHC-type"/>
    <property type="match status" value="1"/>
</dbReference>
<gene>
    <name evidence="12" type="primary">LOC120110405</name>
</gene>
<evidence type="ECO:0000256" key="2">
    <source>
        <dbReference type="ARBA" id="ARBA00022679"/>
    </source>
</evidence>
<dbReference type="InterPro" id="IPR043502">
    <property type="entry name" value="DNA/RNA_pol_sf"/>
</dbReference>
<dbReference type="InterPro" id="IPR041588">
    <property type="entry name" value="Integrase_H2C2"/>
</dbReference>
<dbReference type="Pfam" id="PF17917">
    <property type="entry name" value="RT_RNaseH"/>
    <property type="match status" value="1"/>
</dbReference>
<dbReference type="InterPro" id="IPR000477">
    <property type="entry name" value="RT_dom"/>
</dbReference>
<dbReference type="OrthoDB" id="407598at2759"/>
<dbReference type="RefSeq" id="XP_038981156.1">
    <property type="nucleotide sequence ID" value="XM_039125228.1"/>
</dbReference>
<dbReference type="Pfam" id="PF17921">
    <property type="entry name" value="Integrase_H2C2"/>
    <property type="match status" value="1"/>
</dbReference>
<dbReference type="PROSITE" id="PS50158">
    <property type="entry name" value="ZF_CCHC"/>
    <property type="match status" value="1"/>
</dbReference>
<keyword evidence="2" id="KW-0808">Transferase</keyword>
<dbReference type="KEGG" id="pda:120110405"/>
<dbReference type="Gene3D" id="1.10.340.70">
    <property type="match status" value="1"/>
</dbReference>
<dbReference type="SUPFAM" id="SSF57756">
    <property type="entry name" value="Retrovirus zinc finger-like domains"/>
    <property type="match status" value="1"/>
</dbReference>
<dbReference type="GO" id="GO:0003964">
    <property type="term" value="F:RNA-directed DNA polymerase activity"/>
    <property type="evidence" value="ECO:0007669"/>
    <property type="project" value="UniProtKB-KW"/>
</dbReference>
<dbReference type="InterPro" id="IPR021109">
    <property type="entry name" value="Peptidase_aspartic_dom_sf"/>
</dbReference>
<dbReference type="Pfam" id="PF03732">
    <property type="entry name" value="Retrotrans_gag"/>
    <property type="match status" value="1"/>
</dbReference>
<dbReference type="GO" id="GO:0003676">
    <property type="term" value="F:nucleic acid binding"/>
    <property type="evidence" value="ECO:0007669"/>
    <property type="project" value="InterPro"/>
</dbReference>
<keyword evidence="5" id="KW-0255">Endonuclease</keyword>
<dbReference type="CDD" id="cd00303">
    <property type="entry name" value="retropepsin_like"/>
    <property type="match status" value="1"/>
</dbReference>
<dbReference type="PANTHER" id="PTHR35046">
    <property type="entry name" value="ZINC KNUCKLE (CCHC-TYPE) FAMILY PROTEIN"/>
    <property type="match status" value="1"/>
</dbReference>
<evidence type="ECO:0000256" key="9">
    <source>
        <dbReference type="SAM" id="MobiDB-lite"/>
    </source>
</evidence>
<feature type="region of interest" description="Disordered" evidence="9">
    <location>
        <begin position="255"/>
        <end position="321"/>
    </location>
</feature>
<keyword evidence="8" id="KW-0863">Zinc-finger</keyword>
<evidence type="ECO:0000256" key="6">
    <source>
        <dbReference type="ARBA" id="ARBA00022801"/>
    </source>
</evidence>
<dbReference type="GO" id="GO:0016787">
    <property type="term" value="F:hydrolase activity"/>
    <property type="evidence" value="ECO:0007669"/>
    <property type="project" value="UniProtKB-KW"/>
</dbReference>
<dbReference type="InterPro" id="IPR041373">
    <property type="entry name" value="RT_RNaseH"/>
</dbReference>
<dbReference type="Pfam" id="PF00078">
    <property type="entry name" value="RVT_1"/>
    <property type="match status" value="1"/>
</dbReference>
<dbReference type="CDD" id="cd09274">
    <property type="entry name" value="RNase_HI_RT_Ty3"/>
    <property type="match status" value="1"/>
</dbReference>
<keyword evidence="6" id="KW-0378">Hydrolase</keyword>
<keyword evidence="11" id="KW-1185">Reference proteome</keyword>
<feature type="compositionally biased region" description="Low complexity" evidence="9">
    <location>
        <begin position="308"/>
        <end position="319"/>
    </location>
</feature>
<evidence type="ECO:0000256" key="5">
    <source>
        <dbReference type="ARBA" id="ARBA00022759"/>
    </source>
</evidence>
<dbReference type="SMART" id="SM00343">
    <property type="entry name" value="ZnF_C2HC"/>
    <property type="match status" value="1"/>
</dbReference>
<protein>
    <recommendedName>
        <fullName evidence="1">RNA-directed DNA polymerase</fullName>
        <ecNumber evidence="1">2.7.7.49</ecNumber>
    </recommendedName>
</protein>
<evidence type="ECO:0000256" key="8">
    <source>
        <dbReference type="PROSITE-ProRule" id="PRU00047"/>
    </source>
</evidence>
<dbReference type="Gene3D" id="3.10.20.370">
    <property type="match status" value="1"/>
</dbReference>
<name>A0A8B9A3F2_PHODC</name>
<dbReference type="GO" id="GO:0008270">
    <property type="term" value="F:zinc ion binding"/>
    <property type="evidence" value="ECO:0007669"/>
    <property type="project" value="UniProtKB-KW"/>
</dbReference>
<dbReference type="FunFam" id="1.10.340.70:FF:000001">
    <property type="entry name" value="Retrovirus-related Pol polyprotein from transposon gypsy-like Protein"/>
    <property type="match status" value="1"/>
</dbReference>
<feature type="compositionally biased region" description="Basic and acidic residues" evidence="9">
    <location>
        <begin position="36"/>
        <end position="45"/>
    </location>
</feature>
<keyword evidence="3" id="KW-0548">Nucleotidyltransferase</keyword>
<dbReference type="InterPro" id="IPR043128">
    <property type="entry name" value="Rev_trsase/Diguanyl_cyclase"/>
</dbReference>
<evidence type="ECO:0000256" key="7">
    <source>
        <dbReference type="ARBA" id="ARBA00022918"/>
    </source>
</evidence>
<organism evidence="11 12">
    <name type="scientific">Phoenix dactylifera</name>
    <name type="common">Date palm</name>
    <dbReference type="NCBI Taxonomy" id="42345"/>
    <lineage>
        <taxon>Eukaryota</taxon>
        <taxon>Viridiplantae</taxon>
        <taxon>Streptophyta</taxon>
        <taxon>Embryophyta</taxon>
        <taxon>Tracheophyta</taxon>
        <taxon>Spermatophyta</taxon>
        <taxon>Magnoliopsida</taxon>
        <taxon>Liliopsida</taxon>
        <taxon>Arecaceae</taxon>
        <taxon>Coryphoideae</taxon>
        <taxon>Phoeniceae</taxon>
        <taxon>Phoenix</taxon>
    </lineage>
</organism>
<keyword evidence="8" id="KW-0479">Metal-binding</keyword>
<keyword evidence="7" id="KW-0695">RNA-directed DNA polymerase</keyword>
<evidence type="ECO:0000259" key="10">
    <source>
        <dbReference type="PROSITE" id="PS50158"/>
    </source>
</evidence>
<keyword evidence="8" id="KW-0862">Zinc</keyword>
<dbReference type="CDD" id="cd01647">
    <property type="entry name" value="RT_LTR"/>
    <property type="match status" value="1"/>
</dbReference>
<dbReference type="PANTHER" id="PTHR35046:SF18">
    <property type="entry name" value="RNA-DIRECTED DNA POLYMERASE"/>
    <property type="match status" value="1"/>
</dbReference>